<reference evidence="3 4" key="1">
    <citation type="submission" date="2019-03" db="EMBL/GenBank/DDBJ databases">
        <title>Genomic Encyclopedia of Type Strains, Phase IV (KMG-IV): sequencing the most valuable type-strain genomes for metagenomic binning, comparative biology and taxonomic classification.</title>
        <authorList>
            <person name="Goeker M."/>
        </authorList>
    </citation>
    <scope>NUCLEOTIDE SEQUENCE [LARGE SCALE GENOMIC DNA]</scope>
    <source>
        <strain evidence="3 4">JA181</strain>
    </source>
</reference>
<keyword evidence="1" id="KW-0812">Transmembrane</keyword>
<evidence type="ECO:0000313" key="3">
    <source>
        <dbReference type="EMBL" id="TDX33908.1"/>
    </source>
</evidence>
<sequence>MSDTGTPSDPSGLHPHQRFGLWVLISLGMLAGALGLLALVLSERTVTLPDWATARIEAQVNAGLSPLVLRLDRVGVSLSRRESPQVHLGGVTLTDAAGREVLRLPRADARLDGGALLQRRLEVSNLALTGADLTLRRGADGVIDLALGGTGAPFSLGGSVAEVLDEIDRAFDTPALAPLRAVSVEGLALTYVDARAGRTWRVENGLMTLDQTAETVAVQAFFSLRGSAPVASEFAFGFTSSKGSPAARFSASFSDVPSADIATQSPALAPLKLIEAPISGAIRSQIDADGRIGDLSASLEIGRGALTPPGGAVPIRFDSAQSYFTYNAQSGRIELGRLSLDTSALRLAGEGHADLVAPEGGWPEAVVAQVRFSEVGLDPDGVFERPAAFSGGALDIKFELDPFEARIGQLVLTDGEAAYRAAGRVRALPEGWDVAMSADIDRVDYRRLLALWPVTVAKGARRWLGRALSAGELYDAHLGLRRPPDGTLRAALGARIRDAEVTFLPEMPPLRDGRGYLAIDDRTLTVAVEGGTVEAPEGGTVDVAGSTLQVPDVTEDPARAVFRLRTDGTIPAALALTGLPPVRLGSRVTLPANPAEGHARLSTELRLPLIRDLPLTEIGFRVEGVLSDAVSETLVPGRRLEAAALEFRADEDAVSISGEAALDGVPLRAVWTQPTGAGADGTSQVTGTVELSQRANAAFGLGLPEDSLSGAARGAFALTLAPDTPPALTLTSDLAGLGLRLDALRWSKAADRTGRLELTAALGDTPAVEGLSFEAPGLAAEGTVAIKPGGGLDAARFSRVRLGGWLDAAVTLTGQGAGKPPAVAITGGTADLAGAPLGGAAGGGAGAGAGAIAVALDRVRVGDGIELTRVRGRLNGTAGQITGLVAGAAPVEVTLVPARAGMAVRVRASDAGAVLGAAGIYRRASGGTLDLVLNPTGTPGHYDGTAHVENLRVGGTPVMVELLSAISVVGLLELLDGEGLAFTNVEARFRLVPGAVEIREGSAIGPSLGVSLQGVYLTGSKRMDFRGVLSPVYMFNGIGSVLTRKGEGLLGFNFSLKGNPADPEVGVNPLSILTPGMFRELFRRPAPTLKETP</sequence>
<dbReference type="Proteomes" id="UP000295484">
    <property type="component" value="Unassembled WGS sequence"/>
</dbReference>
<comment type="caution">
    <text evidence="3">The sequence shown here is derived from an EMBL/GenBank/DDBJ whole genome shotgun (WGS) entry which is preliminary data.</text>
</comment>
<evidence type="ECO:0000259" key="2">
    <source>
        <dbReference type="Pfam" id="PF13116"/>
    </source>
</evidence>
<keyword evidence="1" id="KW-1133">Transmembrane helix</keyword>
<dbReference type="RefSeq" id="WP_134076925.1">
    <property type="nucleotide sequence ID" value="NZ_SOEB01000001.1"/>
</dbReference>
<evidence type="ECO:0000256" key="1">
    <source>
        <dbReference type="SAM" id="Phobius"/>
    </source>
</evidence>
<feature type="domain" description="YhdP central" evidence="2">
    <location>
        <begin position="373"/>
        <end position="759"/>
    </location>
</feature>
<protein>
    <submittedName>
        <fullName evidence="3">AsmA-like protein</fullName>
    </submittedName>
</protein>
<keyword evidence="1" id="KW-0472">Membrane</keyword>
<name>A0A4R8GBE7_9RHOB</name>
<dbReference type="AlphaFoldDB" id="A0A4R8GBE7"/>
<organism evidence="3 4">
    <name type="scientific">Rhodovulum visakhapatnamense</name>
    <dbReference type="NCBI Taxonomy" id="364297"/>
    <lineage>
        <taxon>Bacteria</taxon>
        <taxon>Pseudomonadati</taxon>
        <taxon>Pseudomonadota</taxon>
        <taxon>Alphaproteobacteria</taxon>
        <taxon>Rhodobacterales</taxon>
        <taxon>Paracoccaceae</taxon>
        <taxon>Rhodovulum</taxon>
    </lineage>
</organism>
<evidence type="ECO:0000313" key="4">
    <source>
        <dbReference type="Proteomes" id="UP000295484"/>
    </source>
</evidence>
<dbReference type="Pfam" id="PF13116">
    <property type="entry name" value="YhdP"/>
    <property type="match status" value="1"/>
</dbReference>
<gene>
    <name evidence="3" type="ORF">EV657_101338</name>
</gene>
<feature type="transmembrane region" description="Helical" evidence="1">
    <location>
        <begin position="21"/>
        <end position="41"/>
    </location>
</feature>
<dbReference type="EMBL" id="SOEB01000001">
    <property type="protein sequence ID" value="TDX33908.1"/>
    <property type="molecule type" value="Genomic_DNA"/>
</dbReference>
<dbReference type="InterPro" id="IPR025263">
    <property type="entry name" value="YhdP_central"/>
</dbReference>
<accession>A0A4R8GBE7</accession>
<proteinExistence type="predicted"/>